<proteinExistence type="predicted"/>
<gene>
    <name evidence="1" type="ORF">L596_026421</name>
</gene>
<accession>A0A4V6XVP5</accession>
<protein>
    <submittedName>
        <fullName evidence="1">Uncharacterized protein</fullName>
    </submittedName>
</protein>
<name>A0A4V6XVP5_STECR</name>
<dbReference type="Proteomes" id="UP000298663">
    <property type="component" value="Unassembled WGS sequence"/>
</dbReference>
<reference evidence="1 2" key="1">
    <citation type="journal article" date="2015" name="Genome Biol.">
        <title>Comparative genomics of Steinernema reveals deeply conserved gene regulatory networks.</title>
        <authorList>
            <person name="Dillman A.R."/>
            <person name="Macchietto M."/>
            <person name="Porter C.F."/>
            <person name="Rogers A."/>
            <person name="Williams B."/>
            <person name="Antoshechkin I."/>
            <person name="Lee M.M."/>
            <person name="Goodwin Z."/>
            <person name="Lu X."/>
            <person name="Lewis E.E."/>
            <person name="Goodrich-Blair H."/>
            <person name="Stock S.P."/>
            <person name="Adams B.J."/>
            <person name="Sternberg P.W."/>
            <person name="Mortazavi A."/>
        </authorList>
    </citation>
    <scope>NUCLEOTIDE SEQUENCE [LARGE SCALE GENOMIC DNA]</scope>
    <source>
        <strain evidence="1 2">ALL</strain>
    </source>
</reference>
<evidence type="ECO:0000313" key="2">
    <source>
        <dbReference type="Proteomes" id="UP000298663"/>
    </source>
</evidence>
<dbReference type="EMBL" id="AZBU02000010">
    <property type="protein sequence ID" value="TKR62465.1"/>
    <property type="molecule type" value="Genomic_DNA"/>
</dbReference>
<keyword evidence="2" id="KW-1185">Reference proteome</keyword>
<evidence type="ECO:0000313" key="1">
    <source>
        <dbReference type="EMBL" id="TKR62465.1"/>
    </source>
</evidence>
<organism evidence="1 2">
    <name type="scientific">Steinernema carpocapsae</name>
    <name type="common">Entomopathogenic nematode</name>
    <dbReference type="NCBI Taxonomy" id="34508"/>
    <lineage>
        <taxon>Eukaryota</taxon>
        <taxon>Metazoa</taxon>
        <taxon>Ecdysozoa</taxon>
        <taxon>Nematoda</taxon>
        <taxon>Chromadorea</taxon>
        <taxon>Rhabditida</taxon>
        <taxon>Tylenchina</taxon>
        <taxon>Panagrolaimomorpha</taxon>
        <taxon>Strongyloidoidea</taxon>
        <taxon>Steinernematidae</taxon>
        <taxon>Steinernema</taxon>
    </lineage>
</organism>
<sequence length="101" mass="11400">MTFSFGNRITYCRLQGTLKSVNTGSCFQHSQNNWVQVGTTTVGPGVLITGKCKVLKKAKKKTKNIARSEDRTHDLQIMRLTRCLLRYPLSRLVCQLVRGSI</sequence>
<reference evidence="1 2" key="2">
    <citation type="journal article" date="2019" name="G3 (Bethesda)">
        <title>Hybrid Assembly of the Genome of the Entomopathogenic Nematode Steinernema carpocapsae Identifies the X-Chromosome.</title>
        <authorList>
            <person name="Serra L."/>
            <person name="Macchietto M."/>
            <person name="Macias-Munoz A."/>
            <person name="McGill C.J."/>
            <person name="Rodriguez I.M."/>
            <person name="Rodriguez B."/>
            <person name="Murad R."/>
            <person name="Mortazavi A."/>
        </authorList>
    </citation>
    <scope>NUCLEOTIDE SEQUENCE [LARGE SCALE GENOMIC DNA]</scope>
    <source>
        <strain evidence="1 2">ALL</strain>
    </source>
</reference>
<comment type="caution">
    <text evidence="1">The sequence shown here is derived from an EMBL/GenBank/DDBJ whole genome shotgun (WGS) entry which is preliminary data.</text>
</comment>
<dbReference type="AlphaFoldDB" id="A0A4V6XVP5"/>